<reference evidence="7" key="1">
    <citation type="submission" date="2022-12" db="EMBL/GenBank/DDBJ databases">
        <authorList>
            <person name="Alioto T."/>
            <person name="Alioto T."/>
            <person name="Gomez Garrido J."/>
        </authorList>
    </citation>
    <scope>NUCLEOTIDE SEQUENCE</scope>
</reference>
<keyword evidence="5" id="KW-0472">Membrane</keyword>
<feature type="compositionally biased region" description="Basic and acidic residues" evidence="4">
    <location>
        <begin position="808"/>
        <end position="817"/>
    </location>
</feature>
<protein>
    <submittedName>
        <fullName evidence="7">XP_028571604.1uncharacterized protein LOC114589404</fullName>
    </submittedName>
</protein>
<evidence type="ECO:0000313" key="8">
    <source>
        <dbReference type="Proteomes" id="UP001178461"/>
    </source>
</evidence>
<dbReference type="InterPro" id="IPR003591">
    <property type="entry name" value="Leu-rich_rpt_typical-subtyp"/>
</dbReference>
<accession>A0AA35LDG4</accession>
<evidence type="ECO:0000256" key="4">
    <source>
        <dbReference type="SAM" id="MobiDB-lite"/>
    </source>
</evidence>
<keyword evidence="8" id="KW-1185">Reference proteome</keyword>
<dbReference type="InterPro" id="IPR000483">
    <property type="entry name" value="Cys-rich_flank_reg_C"/>
</dbReference>
<evidence type="ECO:0000256" key="5">
    <source>
        <dbReference type="SAM" id="Phobius"/>
    </source>
</evidence>
<dbReference type="PANTHER" id="PTHR24369">
    <property type="entry name" value="ANTIGEN BSP, PUTATIVE-RELATED"/>
    <property type="match status" value="1"/>
</dbReference>
<evidence type="ECO:0000256" key="1">
    <source>
        <dbReference type="ARBA" id="ARBA00022614"/>
    </source>
</evidence>
<dbReference type="SUPFAM" id="SSF52058">
    <property type="entry name" value="L domain-like"/>
    <property type="match status" value="1"/>
</dbReference>
<dbReference type="InterPro" id="IPR032675">
    <property type="entry name" value="LRR_dom_sf"/>
</dbReference>
<dbReference type="SMART" id="SM00082">
    <property type="entry name" value="LRRCT"/>
    <property type="match status" value="1"/>
</dbReference>
<dbReference type="Proteomes" id="UP001178461">
    <property type="component" value="Chromosome Z"/>
</dbReference>
<keyword evidence="1" id="KW-0433">Leucine-rich repeat</keyword>
<keyword evidence="5" id="KW-0812">Transmembrane</keyword>
<dbReference type="InterPro" id="IPR050541">
    <property type="entry name" value="LRR_TM_domain-containing"/>
</dbReference>
<feature type="transmembrane region" description="Helical" evidence="5">
    <location>
        <begin position="339"/>
        <end position="363"/>
    </location>
</feature>
<sequence>MEMMLYEPCMRPHGGMKSPPQKGRVQHVTGFDLPVSTKWRLQAPALQFYTSHLTGKVASVLKKKPKLTASLAERKSLSNMKLLFGLILVWVSIKLSRFQCVLEKEYFCSSIPNGFPEGLTSILFVVTNIGILNSTVFSSPSLASVSSLALANSGITKIKPGAFSIFQNLRKLSLYQNSVTEVKASWLSNPGHLENLTVAQNLIASIGPKDFSGFSNLTSLNLANNQIYQISSKSFKELTKLTLLDLSGNKLTTLARDVFDGLMLPVMKLGGNPWNCSCQLQDFGLFLQELINASLLEDAASVICRSPPNLEGIPVWNISDMNCLPDFFSSVFENSFHKVGLPALLVCLVLISFILMLLLIWMVKRSNQQIQPSKETTDLTTSGQPSDCVDSMAEHRPTDGKIRITETGVMSHSRLLRVRAKSASAILLQAEFCPRPCQATNLAEEKQGHLTTPFTLLNEKMHVRSEDLCNFMELWYYHKLETDNRKEFQRHCNVNSFPTEVYLETPDMKVTSEVATKSLQENCILGASENDDSKGCDSVENPEPFLYLSVATTTVEEQIDVPPKKDVVIKAGGNCSVSLKRAFTWPYEIKCLGQKSNVLSIRESFKGQFLLPTLNLEEKLDVGSSEFEEEWLEVHPRKACQPFDKGQLGLNQEAKLAKETEFPYQQESRAEIALEPTDVGKSEFTVDLQRQHDLSTCPKEGDHIVSGRTELKTEVKPANQPEFSLQQESKAAVASQSGLKTMRGPTAVKRKQSSKPVSAQSKVRQESHPSPLPSADVASTSLPLYDEISLENDEYNYASLLHEVVENRGRWTRERWRQTHRKRSVNQPPTKSK</sequence>
<feature type="region of interest" description="Disordered" evidence="4">
    <location>
        <begin position="372"/>
        <end position="394"/>
    </location>
</feature>
<feature type="region of interest" description="Disordered" evidence="4">
    <location>
        <begin position="808"/>
        <end position="833"/>
    </location>
</feature>
<feature type="compositionally biased region" description="Polar residues" evidence="4">
    <location>
        <begin position="721"/>
        <end position="739"/>
    </location>
</feature>
<dbReference type="Gene3D" id="3.80.10.10">
    <property type="entry name" value="Ribonuclease Inhibitor"/>
    <property type="match status" value="2"/>
</dbReference>
<dbReference type="PROSITE" id="PS51450">
    <property type="entry name" value="LRR"/>
    <property type="match status" value="1"/>
</dbReference>
<keyword evidence="3" id="KW-0677">Repeat</keyword>
<evidence type="ECO:0000256" key="2">
    <source>
        <dbReference type="ARBA" id="ARBA00022729"/>
    </source>
</evidence>
<gene>
    <name evidence="7" type="ORF">PODLI_1B030274</name>
</gene>
<keyword evidence="5" id="KW-1133">Transmembrane helix</keyword>
<organism evidence="7 8">
    <name type="scientific">Podarcis lilfordi</name>
    <name type="common">Lilford's wall lizard</name>
    <dbReference type="NCBI Taxonomy" id="74358"/>
    <lineage>
        <taxon>Eukaryota</taxon>
        <taxon>Metazoa</taxon>
        <taxon>Chordata</taxon>
        <taxon>Craniata</taxon>
        <taxon>Vertebrata</taxon>
        <taxon>Euteleostomi</taxon>
        <taxon>Lepidosauria</taxon>
        <taxon>Squamata</taxon>
        <taxon>Bifurcata</taxon>
        <taxon>Unidentata</taxon>
        <taxon>Episquamata</taxon>
        <taxon>Laterata</taxon>
        <taxon>Lacertibaenia</taxon>
        <taxon>Lacertidae</taxon>
        <taxon>Podarcis</taxon>
    </lineage>
</organism>
<dbReference type="EMBL" id="OX395140">
    <property type="protein sequence ID" value="CAI5794340.1"/>
    <property type="molecule type" value="Genomic_DNA"/>
</dbReference>
<proteinExistence type="predicted"/>
<evidence type="ECO:0000259" key="6">
    <source>
        <dbReference type="SMART" id="SM00082"/>
    </source>
</evidence>
<dbReference type="AlphaFoldDB" id="A0AA35LDG4"/>
<feature type="domain" description="LRRCT" evidence="6">
    <location>
        <begin position="272"/>
        <end position="324"/>
    </location>
</feature>
<dbReference type="Pfam" id="PF13855">
    <property type="entry name" value="LRR_8"/>
    <property type="match status" value="2"/>
</dbReference>
<dbReference type="PANTHER" id="PTHR24369:SF210">
    <property type="entry name" value="CHAOPTIN-RELATED"/>
    <property type="match status" value="1"/>
</dbReference>
<dbReference type="SMART" id="SM00369">
    <property type="entry name" value="LRR_TYP"/>
    <property type="match status" value="5"/>
</dbReference>
<feature type="compositionally biased region" description="Polar residues" evidence="4">
    <location>
        <begin position="372"/>
        <end position="385"/>
    </location>
</feature>
<keyword evidence="2" id="KW-0732">Signal</keyword>
<dbReference type="InterPro" id="IPR001611">
    <property type="entry name" value="Leu-rich_rpt"/>
</dbReference>
<dbReference type="GO" id="GO:0005886">
    <property type="term" value="C:plasma membrane"/>
    <property type="evidence" value="ECO:0007669"/>
    <property type="project" value="TreeGrafter"/>
</dbReference>
<evidence type="ECO:0000313" key="7">
    <source>
        <dbReference type="EMBL" id="CAI5794340.1"/>
    </source>
</evidence>
<evidence type="ECO:0000256" key="3">
    <source>
        <dbReference type="ARBA" id="ARBA00022737"/>
    </source>
</evidence>
<feature type="region of interest" description="Disordered" evidence="4">
    <location>
        <begin position="712"/>
        <end position="781"/>
    </location>
</feature>
<name>A0AA35LDG4_9SAUR</name>